<feature type="domain" description="HTH marR-type" evidence="4">
    <location>
        <begin position="9"/>
        <end position="141"/>
    </location>
</feature>
<dbReference type="EMBL" id="JANUHA010000012">
    <property type="protein sequence ID" value="MCS0597961.1"/>
    <property type="molecule type" value="Genomic_DNA"/>
</dbReference>
<dbReference type="PANTHER" id="PTHR42756">
    <property type="entry name" value="TRANSCRIPTIONAL REGULATOR, MARR"/>
    <property type="match status" value="1"/>
</dbReference>
<dbReference type="SUPFAM" id="SSF46785">
    <property type="entry name" value="Winged helix' DNA-binding domain"/>
    <property type="match status" value="1"/>
</dbReference>
<name>A0ABT2AP82_9BURK</name>
<dbReference type="Proteomes" id="UP001206572">
    <property type="component" value="Unassembled WGS sequence"/>
</dbReference>
<keyword evidence="3" id="KW-0804">Transcription</keyword>
<dbReference type="InterPro" id="IPR000835">
    <property type="entry name" value="HTH_MarR-typ"/>
</dbReference>
<keyword evidence="1" id="KW-0805">Transcription regulation</keyword>
<comment type="caution">
    <text evidence="5">The sequence shown here is derived from an EMBL/GenBank/DDBJ whole genome shotgun (WGS) entry which is preliminary data.</text>
</comment>
<dbReference type="PROSITE" id="PS50995">
    <property type="entry name" value="HTH_MARR_2"/>
    <property type="match status" value="1"/>
</dbReference>
<evidence type="ECO:0000313" key="6">
    <source>
        <dbReference type="Proteomes" id="UP001206572"/>
    </source>
</evidence>
<evidence type="ECO:0000256" key="3">
    <source>
        <dbReference type="ARBA" id="ARBA00023163"/>
    </source>
</evidence>
<proteinExistence type="predicted"/>
<dbReference type="InterPro" id="IPR036388">
    <property type="entry name" value="WH-like_DNA-bd_sf"/>
</dbReference>
<organism evidence="5 6">
    <name type="scientific">Massilia agri</name>
    <dbReference type="NCBI Taxonomy" id="1886785"/>
    <lineage>
        <taxon>Bacteria</taxon>
        <taxon>Pseudomonadati</taxon>
        <taxon>Pseudomonadota</taxon>
        <taxon>Betaproteobacteria</taxon>
        <taxon>Burkholderiales</taxon>
        <taxon>Oxalobacteraceae</taxon>
        <taxon>Telluria group</taxon>
        <taxon>Massilia</taxon>
    </lineage>
</organism>
<protein>
    <submittedName>
        <fullName evidence="5">MarR family transcriptional regulator</fullName>
    </submittedName>
</protein>
<dbReference type="RefSeq" id="WP_258828979.1">
    <property type="nucleotide sequence ID" value="NZ_JANUHA010000012.1"/>
</dbReference>
<accession>A0ABT2AP82</accession>
<dbReference type="PANTHER" id="PTHR42756:SF1">
    <property type="entry name" value="TRANSCRIPTIONAL REPRESSOR OF EMRAB OPERON"/>
    <property type="match status" value="1"/>
</dbReference>
<dbReference type="Gene3D" id="1.10.10.10">
    <property type="entry name" value="Winged helix-like DNA-binding domain superfamily/Winged helix DNA-binding domain"/>
    <property type="match status" value="1"/>
</dbReference>
<evidence type="ECO:0000256" key="2">
    <source>
        <dbReference type="ARBA" id="ARBA00023125"/>
    </source>
</evidence>
<dbReference type="PRINTS" id="PR00598">
    <property type="entry name" value="HTHMARR"/>
</dbReference>
<evidence type="ECO:0000256" key="1">
    <source>
        <dbReference type="ARBA" id="ARBA00023015"/>
    </source>
</evidence>
<evidence type="ECO:0000259" key="4">
    <source>
        <dbReference type="PROSITE" id="PS50995"/>
    </source>
</evidence>
<keyword evidence="6" id="KW-1185">Reference proteome</keyword>
<dbReference type="SMART" id="SM00347">
    <property type="entry name" value="HTH_MARR"/>
    <property type="match status" value="1"/>
</dbReference>
<keyword evidence="2" id="KW-0238">DNA-binding</keyword>
<dbReference type="InterPro" id="IPR036390">
    <property type="entry name" value="WH_DNA-bd_sf"/>
</dbReference>
<dbReference type="Pfam" id="PF12802">
    <property type="entry name" value="MarR_2"/>
    <property type="match status" value="1"/>
</dbReference>
<gene>
    <name evidence="5" type="ORF">NX780_16555</name>
</gene>
<reference evidence="5 6" key="1">
    <citation type="submission" date="2022-08" db="EMBL/GenBank/DDBJ databases">
        <title>Reclassification of Massilia species as members of the genera Telluria, Duganella, Pseudoduganella, Mokoshia gen. nov. and Zemynaea gen. nov. using orthogonal and non-orthogonal genome-based approaches.</title>
        <authorList>
            <person name="Bowman J.P."/>
        </authorList>
    </citation>
    <scope>NUCLEOTIDE SEQUENCE [LARGE SCALE GENOMIC DNA]</scope>
    <source>
        <strain evidence="5 6">JCM 31661</strain>
    </source>
</reference>
<evidence type="ECO:0000313" key="5">
    <source>
        <dbReference type="EMBL" id="MCS0597961.1"/>
    </source>
</evidence>
<sequence>MAAFEESKNEQFGYLISQARNALFAALDQEMLPLDLTASQFVVVISAIRNHARTVNEFCQLAGIEPGPMSRLLDRLEAKGIVRRVRNVADRRQVNVVLTDKGAALCPQINVALHKIYGQLLDGFSEQEAQAFKHALEKVLFNARQYNTHPGTTGPLVEK</sequence>